<sequence>MVRLLLFFVSFSFFSTFLLCSVCMITFFFSFLFFSFLFFSFFISLYKRRLPNRPEGSVTPFFYTCKENKKHARQDIK</sequence>
<evidence type="ECO:0000313" key="2">
    <source>
        <dbReference type="EMBL" id="ORZ21780.1"/>
    </source>
</evidence>
<keyword evidence="1" id="KW-0472">Membrane</keyword>
<reference evidence="2 3" key="1">
    <citation type="submission" date="2016-07" db="EMBL/GenBank/DDBJ databases">
        <title>Pervasive Adenine N6-methylation of Active Genes in Fungi.</title>
        <authorList>
            <consortium name="DOE Joint Genome Institute"/>
            <person name="Mondo S.J."/>
            <person name="Dannebaum R.O."/>
            <person name="Kuo R.C."/>
            <person name="Labutti K."/>
            <person name="Haridas S."/>
            <person name="Kuo A."/>
            <person name="Salamov A."/>
            <person name="Ahrendt S.R."/>
            <person name="Lipzen A."/>
            <person name="Sullivan W."/>
            <person name="Andreopoulos W.B."/>
            <person name="Clum A."/>
            <person name="Lindquist E."/>
            <person name="Daum C."/>
            <person name="Ramamoorthy G.K."/>
            <person name="Gryganskyi A."/>
            <person name="Culley D."/>
            <person name="Magnuson J.K."/>
            <person name="James T.Y."/>
            <person name="O'Malley M.A."/>
            <person name="Stajich J.E."/>
            <person name="Spatafora J.W."/>
            <person name="Visel A."/>
            <person name="Grigoriev I.V."/>
        </authorList>
    </citation>
    <scope>NUCLEOTIDE SEQUENCE [LARGE SCALE GENOMIC DNA]</scope>
    <source>
        <strain evidence="2 3">NRRL 3116</strain>
    </source>
</reference>
<name>A0A1Y2GSM2_9FUNG</name>
<dbReference type="EMBL" id="MCFF01000011">
    <property type="protein sequence ID" value="ORZ21780.1"/>
    <property type="molecule type" value="Genomic_DNA"/>
</dbReference>
<gene>
    <name evidence="2" type="ORF">BCR41DRAFT_350010</name>
</gene>
<comment type="caution">
    <text evidence="2">The sequence shown here is derived from an EMBL/GenBank/DDBJ whole genome shotgun (WGS) entry which is preliminary data.</text>
</comment>
<keyword evidence="1" id="KW-0812">Transmembrane</keyword>
<protein>
    <submittedName>
        <fullName evidence="2">Uncharacterized protein</fullName>
    </submittedName>
</protein>
<evidence type="ECO:0000313" key="3">
    <source>
        <dbReference type="Proteomes" id="UP000193648"/>
    </source>
</evidence>
<keyword evidence="3" id="KW-1185">Reference proteome</keyword>
<accession>A0A1Y2GSM2</accession>
<dbReference type="Proteomes" id="UP000193648">
    <property type="component" value="Unassembled WGS sequence"/>
</dbReference>
<organism evidence="2 3">
    <name type="scientific">Lobosporangium transversale</name>
    <dbReference type="NCBI Taxonomy" id="64571"/>
    <lineage>
        <taxon>Eukaryota</taxon>
        <taxon>Fungi</taxon>
        <taxon>Fungi incertae sedis</taxon>
        <taxon>Mucoromycota</taxon>
        <taxon>Mortierellomycotina</taxon>
        <taxon>Mortierellomycetes</taxon>
        <taxon>Mortierellales</taxon>
        <taxon>Mortierellaceae</taxon>
        <taxon>Lobosporangium</taxon>
    </lineage>
</organism>
<dbReference type="AlphaFoldDB" id="A0A1Y2GSM2"/>
<feature type="transmembrane region" description="Helical" evidence="1">
    <location>
        <begin position="29"/>
        <end position="46"/>
    </location>
</feature>
<keyword evidence="1" id="KW-1133">Transmembrane helix</keyword>
<dbReference type="GeneID" id="33565430"/>
<proteinExistence type="predicted"/>
<evidence type="ECO:0000256" key="1">
    <source>
        <dbReference type="SAM" id="Phobius"/>
    </source>
</evidence>
<dbReference type="InParanoid" id="A0A1Y2GSM2"/>
<dbReference type="RefSeq" id="XP_021883031.1">
    <property type="nucleotide sequence ID" value="XM_022023586.1"/>
</dbReference>